<gene>
    <name evidence="1" type="ORF">L21SP2_2551</name>
</gene>
<protein>
    <submittedName>
        <fullName evidence="1">Uncharacterized protein</fullName>
    </submittedName>
</protein>
<dbReference type="HOGENOM" id="CLU_3257633_0_0_12"/>
<dbReference type="EMBL" id="CP006939">
    <property type="protein sequence ID" value="AHC15903.1"/>
    <property type="molecule type" value="Genomic_DNA"/>
</dbReference>
<accession>V5WJF0</accession>
<organism evidence="1 2">
    <name type="scientific">Salinispira pacifica</name>
    <dbReference type="NCBI Taxonomy" id="1307761"/>
    <lineage>
        <taxon>Bacteria</taxon>
        <taxon>Pseudomonadati</taxon>
        <taxon>Spirochaetota</taxon>
        <taxon>Spirochaetia</taxon>
        <taxon>Spirochaetales</taxon>
        <taxon>Spirochaetaceae</taxon>
        <taxon>Salinispira</taxon>
    </lineage>
</organism>
<proteinExistence type="predicted"/>
<sequence length="42" mass="4438">MLKSIIDVSSSGAGFPVLQMYHVSDRRFPGSYSSMTGAGTAK</sequence>
<dbReference type="AlphaFoldDB" id="V5WJF0"/>
<keyword evidence="2" id="KW-1185">Reference proteome</keyword>
<name>V5WJF0_9SPIO</name>
<dbReference type="Proteomes" id="UP000018680">
    <property type="component" value="Chromosome"/>
</dbReference>
<dbReference type="KEGG" id="slr:L21SP2_2551"/>
<evidence type="ECO:0000313" key="2">
    <source>
        <dbReference type="Proteomes" id="UP000018680"/>
    </source>
</evidence>
<evidence type="ECO:0000313" key="1">
    <source>
        <dbReference type="EMBL" id="AHC15903.1"/>
    </source>
</evidence>
<reference evidence="1 2" key="1">
    <citation type="journal article" date="2015" name="Stand. Genomic Sci.">
        <title>Complete genome sequence and description of Salinispira pacifica gen. nov., sp. nov., a novel spirochaete isolated form a hypersaline microbial mat.</title>
        <authorList>
            <person name="Ben Hania W."/>
            <person name="Joseph M."/>
            <person name="Schumann P."/>
            <person name="Bunk B."/>
            <person name="Fiebig A."/>
            <person name="Sproer C."/>
            <person name="Klenk H.P."/>
            <person name="Fardeau M.L."/>
            <person name="Spring S."/>
        </authorList>
    </citation>
    <scope>NUCLEOTIDE SEQUENCE [LARGE SCALE GENOMIC DNA]</scope>
    <source>
        <strain evidence="1 2">L21-RPul-D2</strain>
    </source>
</reference>